<name>T0JVP2_COLGC</name>
<reference evidence="2" key="1">
    <citation type="journal article" date="2013" name="Mol. Plant Microbe Interact.">
        <title>Global aspects of pacC regulation of pathogenicity genes in Colletotrichum gloeosporioides as revealed by transcriptome analysis.</title>
        <authorList>
            <person name="Alkan N."/>
            <person name="Meng X."/>
            <person name="Friedlander G."/>
            <person name="Reuveni E."/>
            <person name="Sukno S."/>
            <person name="Sherman A."/>
            <person name="Thon M."/>
            <person name="Fluhr R."/>
            <person name="Prusky D."/>
        </authorList>
    </citation>
    <scope>NUCLEOTIDE SEQUENCE [LARGE SCALE GENOMIC DNA]</scope>
    <source>
        <strain evidence="2">Cg-14</strain>
    </source>
</reference>
<gene>
    <name evidence="1" type="ORF">CGLO_17913</name>
</gene>
<comment type="caution">
    <text evidence="1">The sequence shown here is derived from an EMBL/GenBank/DDBJ whole genome shotgun (WGS) entry which is preliminary data.</text>
</comment>
<evidence type="ECO:0000313" key="1">
    <source>
        <dbReference type="EMBL" id="EQB43429.1"/>
    </source>
</evidence>
<organism evidence="1 2">
    <name type="scientific">Colletotrichum gloeosporioides (strain Cg-14)</name>
    <name type="common">Anthracnose fungus</name>
    <name type="synonym">Glomerella cingulata</name>
    <dbReference type="NCBI Taxonomy" id="1237896"/>
    <lineage>
        <taxon>Eukaryota</taxon>
        <taxon>Fungi</taxon>
        <taxon>Dikarya</taxon>
        <taxon>Ascomycota</taxon>
        <taxon>Pezizomycotina</taxon>
        <taxon>Sordariomycetes</taxon>
        <taxon>Hypocreomycetidae</taxon>
        <taxon>Glomerellales</taxon>
        <taxon>Glomerellaceae</taxon>
        <taxon>Colletotrichum</taxon>
        <taxon>Colletotrichum gloeosporioides species complex</taxon>
    </lineage>
</organism>
<sequence length="16" mass="1864">MLIFSSIPIQMLMSPR</sequence>
<dbReference type="HOGENOM" id="CLU_3433148_0_0_1"/>
<dbReference type="Proteomes" id="UP000015530">
    <property type="component" value="Unassembled WGS sequence"/>
</dbReference>
<dbReference type="EMBL" id="AMYD01004283">
    <property type="protein sequence ID" value="EQB43429.1"/>
    <property type="molecule type" value="Genomic_DNA"/>
</dbReference>
<proteinExistence type="predicted"/>
<dbReference type="AlphaFoldDB" id="T0JVP2"/>
<evidence type="ECO:0000313" key="2">
    <source>
        <dbReference type="Proteomes" id="UP000015530"/>
    </source>
</evidence>
<protein>
    <submittedName>
        <fullName evidence="1">Uncharacterized protein</fullName>
    </submittedName>
</protein>
<accession>T0JVP2</accession>